<keyword evidence="2" id="KW-1185">Reference proteome</keyword>
<evidence type="ECO:0000313" key="1">
    <source>
        <dbReference type="EMBL" id="GFH61924.1"/>
    </source>
</evidence>
<gene>
    <name evidence="1" type="ORF">CTEN210_18400</name>
</gene>
<dbReference type="InterPro" id="IPR026906">
    <property type="entry name" value="LRR_5"/>
</dbReference>
<organism evidence="1 2">
    <name type="scientific">Chaetoceros tenuissimus</name>
    <dbReference type="NCBI Taxonomy" id="426638"/>
    <lineage>
        <taxon>Eukaryota</taxon>
        <taxon>Sar</taxon>
        <taxon>Stramenopiles</taxon>
        <taxon>Ochrophyta</taxon>
        <taxon>Bacillariophyta</taxon>
        <taxon>Coscinodiscophyceae</taxon>
        <taxon>Chaetocerotophycidae</taxon>
        <taxon>Chaetocerotales</taxon>
        <taxon>Chaetocerotaceae</taxon>
        <taxon>Chaetoceros</taxon>
    </lineage>
</organism>
<dbReference type="Pfam" id="PF13306">
    <property type="entry name" value="LRR_5"/>
    <property type="match status" value="1"/>
</dbReference>
<dbReference type="Gene3D" id="3.80.10.10">
    <property type="entry name" value="Ribonuclease Inhibitor"/>
    <property type="match status" value="1"/>
</dbReference>
<evidence type="ECO:0008006" key="3">
    <source>
        <dbReference type="Google" id="ProtNLM"/>
    </source>
</evidence>
<protein>
    <recommendedName>
        <fullName evidence="3">Leucine-rich repeat domain-containing protein</fullName>
    </recommendedName>
</protein>
<dbReference type="Proteomes" id="UP001054902">
    <property type="component" value="Unassembled WGS sequence"/>
</dbReference>
<dbReference type="AlphaFoldDB" id="A0AAD3HG34"/>
<name>A0AAD3HG34_9STRA</name>
<accession>A0AAD3HG34</accession>
<dbReference type="EMBL" id="BLLK01000075">
    <property type="protein sequence ID" value="GFH61924.1"/>
    <property type="molecule type" value="Genomic_DNA"/>
</dbReference>
<sequence length="272" mass="31756">MKVATVDGLLTLFYDGSKPLFNDELNDEWWDAHQQHTTKDDWEEWNLSEECREYWRERLTWQQIIIEEGVTEIPEMTFVKCYNIKRVIFANTVIRIEEYAFLTCRSLVFCKFPINLEYIGEFAFFECDLYSVFTPPSCREICQRAFWNCKNLSILNVPQETQLGRCIISGTALAKSSPFQPNANSRGNDDMNTWIKTMNHGEAFALHRACSSFQPLKQVLYNIIEEKGLKAFKEKNSAGITPSQYLNENPYSELTEKEIIHDYVMKLMGEGE</sequence>
<reference evidence="1 2" key="1">
    <citation type="journal article" date="2021" name="Sci. Rep.">
        <title>The genome of the diatom Chaetoceros tenuissimus carries an ancient integrated fragment of an extant virus.</title>
        <authorList>
            <person name="Hongo Y."/>
            <person name="Kimura K."/>
            <person name="Takaki Y."/>
            <person name="Yoshida Y."/>
            <person name="Baba S."/>
            <person name="Kobayashi G."/>
            <person name="Nagasaki K."/>
            <person name="Hano T."/>
            <person name="Tomaru Y."/>
        </authorList>
    </citation>
    <scope>NUCLEOTIDE SEQUENCE [LARGE SCALE GENOMIC DNA]</scope>
    <source>
        <strain evidence="1 2">NIES-3715</strain>
    </source>
</reference>
<evidence type="ECO:0000313" key="2">
    <source>
        <dbReference type="Proteomes" id="UP001054902"/>
    </source>
</evidence>
<proteinExistence type="predicted"/>
<dbReference type="InterPro" id="IPR032675">
    <property type="entry name" value="LRR_dom_sf"/>
</dbReference>
<comment type="caution">
    <text evidence="1">The sequence shown here is derived from an EMBL/GenBank/DDBJ whole genome shotgun (WGS) entry which is preliminary data.</text>
</comment>